<feature type="domain" description="DUF7305" evidence="1">
    <location>
        <begin position="363"/>
        <end position="465"/>
    </location>
</feature>
<dbReference type="Pfam" id="PF23981">
    <property type="entry name" value="DUF7305"/>
    <property type="match status" value="1"/>
</dbReference>
<dbReference type="InterPro" id="IPR055729">
    <property type="entry name" value="DUF7305"/>
</dbReference>
<sequence>MNNSKTGSALLVTVIFTSILGLIAIPTYLSLSRNTLTLANRTHYNAVAVNLAEGGIEYGVHTIRNTSVVRNAWSGWTTVDGDAYKKLPETDYVGNIHGELSVYVIGYDSDSPEVLSKATIHLGNQPPIEKYMYADVRSNSTRGLFAYGMLVKDYIHAEGGVEFDSWISDPDGDPNTPIQFYADHLSRDSVAIATVSTEDGAIRLGSSDVYGTAAVGSGSYRGLDVGWGGQVGPRDPHKWHWSDKEYLWAKDPPGWKVSTKTGALTTGFTASFEDISVGITTPRFDLTDPRARYRLPYTYEKEVSNGYSTWKENVYIDEETLGSPGQSSVLELQDLEVKAGATLRIEGDVTVYLPTEEVTSMKVIEGGEIELAPDATLTVYTAGDVDVTGAGLFSQVAPQQLQLWGTAPESQHFNFLNNGQFSGIIYAPKASVRVTGDSDIYGSIVANDVTMTGSGSFRYDESLADYIGHHSTPGPPEVNFLEELTGSERLPYVQKFEAVSL</sequence>
<keyword evidence="3" id="KW-1185">Reference proteome</keyword>
<dbReference type="RefSeq" id="WP_185692969.1">
    <property type="nucleotide sequence ID" value="NZ_JACHVA010000083.1"/>
</dbReference>
<dbReference type="EMBL" id="JACHVA010000083">
    <property type="protein sequence ID" value="MBC2602272.1"/>
    <property type="molecule type" value="Genomic_DNA"/>
</dbReference>
<reference evidence="2 3" key="1">
    <citation type="submission" date="2020-07" db="EMBL/GenBank/DDBJ databases">
        <authorList>
            <person name="Feng X."/>
        </authorList>
    </citation>
    <scope>NUCLEOTIDE SEQUENCE [LARGE SCALE GENOMIC DNA]</scope>
    <source>
        <strain evidence="2 3">JCM14086</strain>
    </source>
</reference>
<comment type="caution">
    <text evidence="2">The sequence shown here is derived from an EMBL/GenBank/DDBJ whole genome shotgun (WGS) entry which is preliminary data.</text>
</comment>
<evidence type="ECO:0000259" key="1">
    <source>
        <dbReference type="Pfam" id="PF23981"/>
    </source>
</evidence>
<proteinExistence type="predicted"/>
<dbReference type="Proteomes" id="UP000525652">
    <property type="component" value="Unassembled WGS sequence"/>
</dbReference>
<organism evidence="2 3">
    <name type="scientific">Puniceicoccus vermicola</name>
    <dbReference type="NCBI Taxonomy" id="388746"/>
    <lineage>
        <taxon>Bacteria</taxon>
        <taxon>Pseudomonadati</taxon>
        <taxon>Verrucomicrobiota</taxon>
        <taxon>Opitutia</taxon>
        <taxon>Puniceicoccales</taxon>
        <taxon>Puniceicoccaceae</taxon>
        <taxon>Puniceicoccus</taxon>
    </lineage>
</organism>
<accession>A0A7X1E645</accession>
<name>A0A7X1E645_9BACT</name>
<evidence type="ECO:0000313" key="2">
    <source>
        <dbReference type="EMBL" id="MBC2602272.1"/>
    </source>
</evidence>
<gene>
    <name evidence="2" type="ORF">H5P30_10830</name>
</gene>
<evidence type="ECO:0000313" key="3">
    <source>
        <dbReference type="Proteomes" id="UP000525652"/>
    </source>
</evidence>
<protein>
    <recommendedName>
        <fullName evidence="1">DUF7305 domain-containing protein</fullName>
    </recommendedName>
</protein>
<dbReference type="AlphaFoldDB" id="A0A7X1E645"/>